<keyword evidence="5 7" id="KW-1133">Transmembrane helix</keyword>
<feature type="transmembrane region" description="Helical" evidence="7">
    <location>
        <begin position="133"/>
        <end position="154"/>
    </location>
</feature>
<dbReference type="Pfam" id="PF19300">
    <property type="entry name" value="BPD_transp_1_N"/>
    <property type="match status" value="1"/>
</dbReference>
<evidence type="ECO:0000256" key="2">
    <source>
        <dbReference type="ARBA" id="ARBA00022448"/>
    </source>
</evidence>
<dbReference type="InterPro" id="IPR045621">
    <property type="entry name" value="BPD_transp_1_N"/>
</dbReference>
<evidence type="ECO:0000256" key="4">
    <source>
        <dbReference type="ARBA" id="ARBA00022692"/>
    </source>
</evidence>
<feature type="transmembrane region" description="Helical" evidence="7">
    <location>
        <begin position="174"/>
        <end position="192"/>
    </location>
</feature>
<feature type="transmembrane region" description="Helical" evidence="7">
    <location>
        <begin position="273"/>
        <end position="292"/>
    </location>
</feature>
<dbReference type="Pfam" id="PF00528">
    <property type="entry name" value="BPD_transp_1"/>
    <property type="match status" value="1"/>
</dbReference>
<name>A0ABU5DV90_9PROT</name>
<dbReference type="PROSITE" id="PS50928">
    <property type="entry name" value="ABC_TM1"/>
    <property type="match status" value="1"/>
</dbReference>
<evidence type="ECO:0000259" key="8">
    <source>
        <dbReference type="PROSITE" id="PS50928"/>
    </source>
</evidence>
<organism evidence="9 10">
    <name type="scientific">Dongia rigui</name>
    <dbReference type="NCBI Taxonomy" id="940149"/>
    <lineage>
        <taxon>Bacteria</taxon>
        <taxon>Pseudomonadati</taxon>
        <taxon>Pseudomonadota</taxon>
        <taxon>Alphaproteobacteria</taxon>
        <taxon>Rhodospirillales</taxon>
        <taxon>Dongiaceae</taxon>
        <taxon>Dongia</taxon>
    </lineage>
</organism>
<dbReference type="PANTHER" id="PTHR43163">
    <property type="entry name" value="DIPEPTIDE TRANSPORT SYSTEM PERMEASE PROTEIN DPPB-RELATED"/>
    <property type="match status" value="1"/>
</dbReference>
<dbReference type="CDD" id="cd06261">
    <property type="entry name" value="TM_PBP2"/>
    <property type="match status" value="1"/>
</dbReference>
<keyword evidence="6 7" id="KW-0472">Membrane</keyword>
<comment type="subcellular location">
    <subcellularLocation>
        <location evidence="1 7">Cell membrane</location>
        <topology evidence="1 7">Multi-pass membrane protein</topology>
    </subcellularLocation>
</comment>
<dbReference type="InterPro" id="IPR000515">
    <property type="entry name" value="MetI-like"/>
</dbReference>
<dbReference type="RefSeq" id="WP_320499593.1">
    <property type="nucleotide sequence ID" value="NZ_JAXCLX010000001.1"/>
</dbReference>
<feature type="transmembrane region" description="Helical" evidence="7">
    <location>
        <begin position="102"/>
        <end position="121"/>
    </location>
</feature>
<dbReference type="PANTHER" id="PTHR43163:SF6">
    <property type="entry name" value="DIPEPTIDE TRANSPORT SYSTEM PERMEASE PROTEIN DPPB-RELATED"/>
    <property type="match status" value="1"/>
</dbReference>
<evidence type="ECO:0000256" key="7">
    <source>
        <dbReference type="RuleBase" id="RU363032"/>
    </source>
</evidence>
<protein>
    <submittedName>
        <fullName evidence="9">ABC transporter permease subunit</fullName>
    </submittedName>
</protein>
<gene>
    <name evidence="9" type="ORF">SMD31_04790</name>
</gene>
<dbReference type="SUPFAM" id="SSF161098">
    <property type="entry name" value="MetI-like"/>
    <property type="match status" value="1"/>
</dbReference>
<keyword evidence="4 7" id="KW-0812">Transmembrane</keyword>
<proteinExistence type="inferred from homology"/>
<evidence type="ECO:0000256" key="6">
    <source>
        <dbReference type="ARBA" id="ARBA00023136"/>
    </source>
</evidence>
<keyword evidence="3" id="KW-1003">Cell membrane</keyword>
<evidence type="ECO:0000313" key="10">
    <source>
        <dbReference type="Proteomes" id="UP001271769"/>
    </source>
</evidence>
<dbReference type="Gene3D" id="1.10.3720.10">
    <property type="entry name" value="MetI-like"/>
    <property type="match status" value="1"/>
</dbReference>
<dbReference type="Proteomes" id="UP001271769">
    <property type="component" value="Unassembled WGS sequence"/>
</dbReference>
<comment type="caution">
    <text evidence="9">The sequence shown here is derived from an EMBL/GenBank/DDBJ whole genome shotgun (WGS) entry which is preliminary data.</text>
</comment>
<comment type="similarity">
    <text evidence="7">Belongs to the binding-protein-dependent transport system permease family.</text>
</comment>
<feature type="transmembrane region" description="Helical" evidence="7">
    <location>
        <begin position="226"/>
        <end position="253"/>
    </location>
</feature>
<evidence type="ECO:0000256" key="5">
    <source>
        <dbReference type="ARBA" id="ARBA00022989"/>
    </source>
</evidence>
<dbReference type="InterPro" id="IPR035906">
    <property type="entry name" value="MetI-like_sf"/>
</dbReference>
<keyword evidence="10" id="KW-1185">Reference proteome</keyword>
<feature type="domain" description="ABC transmembrane type-1" evidence="8">
    <location>
        <begin position="94"/>
        <end position="292"/>
    </location>
</feature>
<evidence type="ECO:0000313" key="9">
    <source>
        <dbReference type="EMBL" id="MDY0871221.1"/>
    </source>
</evidence>
<accession>A0ABU5DV90</accession>
<dbReference type="EMBL" id="JAXCLX010000001">
    <property type="protein sequence ID" value="MDY0871221.1"/>
    <property type="molecule type" value="Genomic_DNA"/>
</dbReference>
<keyword evidence="2 7" id="KW-0813">Transport</keyword>
<feature type="transmembrane region" description="Helical" evidence="7">
    <location>
        <begin position="12"/>
        <end position="30"/>
    </location>
</feature>
<evidence type="ECO:0000256" key="1">
    <source>
        <dbReference type="ARBA" id="ARBA00004651"/>
    </source>
</evidence>
<reference evidence="9 10" key="1">
    <citation type="journal article" date="2013" name="Antonie Van Leeuwenhoek">
        <title>Dongia rigui sp. nov., isolated from freshwater of a large wetland in Korea.</title>
        <authorList>
            <person name="Baik K.S."/>
            <person name="Hwang Y.M."/>
            <person name="Choi J.S."/>
            <person name="Kwon J."/>
            <person name="Seong C.N."/>
        </authorList>
    </citation>
    <scope>NUCLEOTIDE SEQUENCE [LARGE SCALE GENOMIC DNA]</scope>
    <source>
        <strain evidence="9 10">04SU4-P</strain>
    </source>
</reference>
<sequence length="306" mass="33494">MFAYAIRRILGALPTLVALAIISFFMMRVAPGGPFSGNRRVPDEIRANVERAFHLDEPLWMQFGRWIWGVLHFDFGPSMKYRDYNVSELIAIGLPTSLEVGLWAMIISTVIGLALGIAGALRRNTSIDYGAGAIAMLGLAIPVFVIGPVLQLVLGLDLRWLPIAGWDGSWTFKILPIITLSLPGIAYVSRLMRASMIETMRSNYVRTARAKGIGARRTIVRHALRGAILPVVAYLGPATAITITGSIVIEKIFQIPGIGRYFVEGATGRDYPLVMGVTMFYGAIVIGANLVTDIARSWLDPKVSYD</sequence>
<evidence type="ECO:0000256" key="3">
    <source>
        <dbReference type="ARBA" id="ARBA00022475"/>
    </source>
</evidence>